<evidence type="ECO:0000259" key="4">
    <source>
        <dbReference type="PROSITE" id="PS50158"/>
    </source>
</evidence>
<feature type="compositionally biased region" description="Polar residues" evidence="3">
    <location>
        <begin position="151"/>
        <end position="164"/>
    </location>
</feature>
<evidence type="ECO:0000256" key="3">
    <source>
        <dbReference type="SAM" id="MobiDB-lite"/>
    </source>
</evidence>
<evidence type="ECO:0000256" key="1">
    <source>
        <dbReference type="PROSITE-ProRule" id="PRU00047"/>
    </source>
</evidence>
<accession>A0A6L2M325</accession>
<keyword evidence="2" id="KW-0175">Coiled coil</keyword>
<feature type="non-terminal residue" evidence="5">
    <location>
        <position position="824"/>
    </location>
</feature>
<dbReference type="GO" id="GO:0008270">
    <property type="term" value="F:zinc ion binding"/>
    <property type="evidence" value="ECO:0007669"/>
    <property type="project" value="UniProtKB-KW"/>
</dbReference>
<evidence type="ECO:0000256" key="2">
    <source>
        <dbReference type="SAM" id="Coils"/>
    </source>
</evidence>
<dbReference type="InterPro" id="IPR001878">
    <property type="entry name" value="Znf_CCHC"/>
</dbReference>
<dbReference type="GO" id="GO:0003676">
    <property type="term" value="F:nucleic acid binding"/>
    <property type="evidence" value="ECO:0007669"/>
    <property type="project" value="InterPro"/>
</dbReference>
<dbReference type="PROSITE" id="PS50158">
    <property type="entry name" value="ZF_CCHC"/>
    <property type="match status" value="1"/>
</dbReference>
<dbReference type="SMART" id="SM00343">
    <property type="entry name" value="ZnF_C2HC"/>
    <property type="match status" value="1"/>
</dbReference>
<feature type="domain" description="CCHC-type" evidence="4">
    <location>
        <begin position="232"/>
        <end position="247"/>
    </location>
</feature>
<dbReference type="EMBL" id="BKCJ010005744">
    <property type="protein sequence ID" value="GEU68403.1"/>
    <property type="molecule type" value="Genomic_DNA"/>
</dbReference>
<feature type="region of interest" description="Disordered" evidence="3">
    <location>
        <begin position="1"/>
        <end position="20"/>
    </location>
</feature>
<dbReference type="InterPro" id="IPR036875">
    <property type="entry name" value="Znf_CCHC_sf"/>
</dbReference>
<feature type="region of interest" description="Disordered" evidence="3">
    <location>
        <begin position="151"/>
        <end position="183"/>
    </location>
</feature>
<evidence type="ECO:0000313" key="5">
    <source>
        <dbReference type="EMBL" id="GEU68403.1"/>
    </source>
</evidence>
<dbReference type="AlphaFoldDB" id="A0A6L2M325"/>
<keyword evidence="1" id="KW-0863">Zinc-finger</keyword>
<sequence length="824" mass="92689">MMSEESSASGTDNCPPMLEESDYGSWKIRIARDKKDKEFTDAENLKELCDIQASNILSQGLPRRIFNTLNQTQSAKEIWESLELLMKGSGQTLDRRKEDLFDEYERFRANDSYIDLYTHLRSYEEHALKKLKKQEQSSSVVDPLAYLVKTTHQQAPTHSTTTSPSQLTPALASTSSSTAQSHDDAMDSCYGARWKNTTESVQRRAPGNTGNTRYRGNQNNGQGVNNKKKVICYNCRGEGHVARQCKEPKRPKDSLWHQDKAMLLQAIENGAVLDAEAEAFLADVECTVLLAEPLALTTTNMFQVNHEDAYDSDVDDEPNAAAAFMANLSSSSSQINEVRTFNDNIFETVSPSWPSEVPQYEHLDFDDDSALVNATLSAELDQCKLELARLERNKVKLECDQVIVARNKRNVKLEQETELLKTTLRNKEATIASLTSETKTVLSEKKTLKDKYLEEIVCLKMLTKLSKRPMIASNDIHKTGLGLSNPWFGKKAQLSQPTLYDGHRLLQPGHAPVTVSDSHETLLETKFVPQKELSKEQVYWLSASDIASQSSDPPKPVTPFVHTRPVNSEEFERIFDELDSEYEQTVLANKNLQIEKKNLLIKNKCLIFDSISKDICFVVLASVNIVPPISDCMCAELRTSCDREHNRVLELEAEISKLHNMLKESGKRCVFIQKDDIDLQLQERDETIRNLESQFNILRMLKIGSPVGSLDKNALETEITQLKDNITSLRIQNDGRFNPHDIFGSRTSTKPILKPSELTPCVSPSTNATLTLEPILEPVELSPSVSSCASLTITMVSRFSDYRLSDRKADSNGISSIFTDEILV</sequence>
<feature type="region of interest" description="Disordered" evidence="3">
    <location>
        <begin position="199"/>
        <end position="221"/>
    </location>
</feature>
<feature type="coiled-coil region" evidence="2">
    <location>
        <begin position="634"/>
        <end position="732"/>
    </location>
</feature>
<feature type="compositionally biased region" description="Low complexity" evidence="3">
    <location>
        <begin position="165"/>
        <end position="180"/>
    </location>
</feature>
<keyword evidence="1" id="KW-0479">Metal-binding</keyword>
<feature type="coiled-coil region" evidence="2">
    <location>
        <begin position="373"/>
        <end position="430"/>
    </location>
</feature>
<dbReference type="SUPFAM" id="SSF57756">
    <property type="entry name" value="Retrovirus zinc finger-like domains"/>
    <property type="match status" value="1"/>
</dbReference>
<protein>
    <recommendedName>
        <fullName evidence="4">CCHC-type domain-containing protein</fullName>
    </recommendedName>
</protein>
<organism evidence="5">
    <name type="scientific">Tanacetum cinerariifolium</name>
    <name type="common">Dalmatian daisy</name>
    <name type="synonym">Chrysanthemum cinerariifolium</name>
    <dbReference type="NCBI Taxonomy" id="118510"/>
    <lineage>
        <taxon>Eukaryota</taxon>
        <taxon>Viridiplantae</taxon>
        <taxon>Streptophyta</taxon>
        <taxon>Embryophyta</taxon>
        <taxon>Tracheophyta</taxon>
        <taxon>Spermatophyta</taxon>
        <taxon>Magnoliopsida</taxon>
        <taxon>eudicotyledons</taxon>
        <taxon>Gunneridae</taxon>
        <taxon>Pentapetalae</taxon>
        <taxon>asterids</taxon>
        <taxon>campanulids</taxon>
        <taxon>Asterales</taxon>
        <taxon>Asteraceae</taxon>
        <taxon>Asteroideae</taxon>
        <taxon>Anthemideae</taxon>
        <taxon>Anthemidinae</taxon>
        <taxon>Tanacetum</taxon>
    </lineage>
</organism>
<gene>
    <name evidence="5" type="ORF">Tci_040381</name>
</gene>
<feature type="compositionally biased region" description="Polar residues" evidence="3">
    <location>
        <begin position="1"/>
        <end position="12"/>
    </location>
</feature>
<name>A0A6L2M325_TANCI</name>
<comment type="caution">
    <text evidence="5">The sequence shown here is derived from an EMBL/GenBank/DDBJ whole genome shotgun (WGS) entry which is preliminary data.</text>
</comment>
<dbReference type="Pfam" id="PF00098">
    <property type="entry name" value="zf-CCHC"/>
    <property type="match status" value="1"/>
</dbReference>
<proteinExistence type="predicted"/>
<reference evidence="5" key="1">
    <citation type="journal article" date="2019" name="Sci. Rep.">
        <title>Draft genome of Tanacetum cinerariifolium, the natural source of mosquito coil.</title>
        <authorList>
            <person name="Yamashiro T."/>
            <person name="Shiraishi A."/>
            <person name="Satake H."/>
            <person name="Nakayama K."/>
        </authorList>
    </citation>
    <scope>NUCLEOTIDE SEQUENCE</scope>
</reference>
<keyword evidence="1" id="KW-0862">Zinc</keyword>
<dbReference type="Gene3D" id="4.10.60.10">
    <property type="entry name" value="Zinc finger, CCHC-type"/>
    <property type="match status" value="1"/>
</dbReference>
<feature type="compositionally biased region" description="Low complexity" evidence="3">
    <location>
        <begin position="207"/>
        <end position="221"/>
    </location>
</feature>